<accession>A0A0A8HWA8</accession>
<evidence type="ECO:0000259" key="2">
    <source>
        <dbReference type="Pfam" id="PF02617"/>
    </source>
</evidence>
<dbReference type="Pfam" id="PF02617">
    <property type="entry name" value="ClpS"/>
    <property type="match status" value="1"/>
</dbReference>
<dbReference type="GO" id="GO:0030163">
    <property type="term" value="P:protein catabolic process"/>
    <property type="evidence" value="ECO:0007669"/>
    <property type="project" value="InterPro"/>
</dbReference>
<dbReference type="PANTHER" id="PTHR33473">
    <property type="entry name" value="ATP-DEPENDENT CLP PROTEASE ADAPTER PROTEIN CLPS1, CHLOROPLASTIC"/>
    <property type="match status" value="1"/>
</dbReference>
<keyword evidence="3" id="KW-0645">Protease</keyword>
<evidence type="ECO:0000313" key="3">
    <source>
        <dbReference type="EMBL" id="AJD02107.1"/>
    </source>
</evidence>
<dbReference type="AlphaFoldDB" id="A0A0A8HWA8"/>
<dbReference type="InterPro" id="IPR022935">
    <property type="entry name" value="ClpS"/>
</dbReference>
<protein>
    <recommendedName>
        <fullName evidence="1">ATP-dependent Clp protease adapter protein ClpS</fullName>
    </recommendedName>
</protein>
<dbReference type="PANTHER" id="PTHR33473:SF19">
    <property type="entry name" value="ATP-DEPENDENT CLP PROTEASE ADAPTER PROTEIN CLPS"/>
    <property type="match status" value="1"/>
</dbReference>
<dbReference type="FunFam" id="3.30.1390.10:FF:000002">
    <property type="entry name" value="ATP-dependent Clp protease adapter protein ClpS"/>
    <property type="match status" value="1"/>
</dbReference>
<evidence type="ECO:0000256" key="1">
    <source>
        <dbReference type="HAMAP-Rule" id="MF_00302"/>
    </source>
</evidence>
<dbReference type="RefSeq" id="WP_039626581.1">
    <property type="nucleotide sequence ID" value="NZ_CP007775.1"/>
</dbReference>
<dbReference type="InterPro" id="IPR003769">
    <property type="entry name" value="ClpS_core"/>
</dbReference>
<keyword evidence="3" id="KW-0378">Hydrolase</keyword>
<comment type="similarity">
    <text evidence="1">Belongs to the ClpS family.</text>
</comment>
<comment type="function">
    <text evidence="1">Involved in the modulation of the specificity of the ClpAP-mediated ATP-dependent protein degradation.</text>
</comment>
<dbReference type="Gene3D" id="3.30.1390.10">
    <property type="match status" value="1"/>
</dbReference>
<dbReference type="OrthoDB" id="9796121at2"/>
<dbReference type="Proteomes" id="UP000031130">
    <property type="component" value="Chromosome"/>
</dbReference>
<dbReference type="KEGG" id="cln:UPTC3659_1274"/>
<dbReference type="InterPro" id="IPR014719">
    <property type="entry name" value="Ribosomal_bL12_C/ClpS-like"/>
</dbReference>
<comment type="subunit">
    <text evidence="1">Binds to the N-terminal domain of the chaperone ClpA.</text>
</comment>
<organism evidence="3 4">
    <name type="scientific">Campylobacter lari NCTC 11845</name>
    <dbReference type="NCBI Taxonomy" id="1388749"/>
    <lineage>
        <taxon>Bacteria</taxon>
        <taxon>Pseudomonadati</taxon>
        <taxon>Campylobacterota</taxon>
        <taxon>Epsilonproteobacteria</taxon>
        <taxon>Campylobacterales</taxon>
        <taxon>Campylobacteraceae</taxon>
        <taxon>Campylobacter</taxon>
    </lineage>
</organism>
<feature type="domain" description="Adaptor protein ClpS core" evidence="2">
    <location>
        <begin position="15"/>
        <end position="92"/>
    </location>
</feature>
<sequence>MGLKSEILEQQKLAEPKMFKVLLLNDDVTTMDFVIEILMNIFHHDFEKASAIMLEIHHQGSGVCGIYTEEIALSKKQQVDTAAKNNDFPLQTRIEEQ</sequence>
<proteinExistence type="inferred from homology"/>
<dbReference type="GO" id="GO:0008233">
    <property type="term" value="F:peptidase activity"/>
    <property type="evidence" value="ECO:0007669"/>
    <property type="project" value="UniProtKB-KW"/>
</dbReference>
<dbReference type="EMBL" id="CP007775">
    <property type="protein sequence ID" value="AJD02107.1"/>
    <property type="molecule type" value="Genomic_DNA"/>
</dbReference>
<gene>
    <name evidence="1 3" type="primary">clpS</name>
    <name evidence="3" type="ORF">UPTC3659_1274</name>
</gene>
<dbReference type="SUPFAM" id="SSF54736">
    <property type="entry name" value="ClpS-like"/>
    <property type="match status" value="1"/>
</dbReference>
<dbReference type="HAMAP" id="MF_00302">
    <property type="entry name" value="ClpS"/>
    <property type="match status" value="1"/>
</dbReference>
<reference evidence="3 4" key="1">
    <citation type="journal article" date="2014" name="Genome Biol. Evol.">
        <title>Comparative Genomics of the Campylobacter lari Group.</title>
        <authorList>
            <person name="Miller W.G."/>
            <person name="Yee E."/>
            <person name="Chapman M.H."/>
            <person name="Smith T.P."/>
            <person name="Bono J.L."/>
            <person name="Huynh S."/>
            <person name="Parker C.T."/>
            <person name="Vandamme P."/>
            <person name="Luong K."/>
            <person name="Korlach J."/>
        </authorList>
    </citation>
    <scope>NUCLEOTIDE SEQUENCE [LARGE SCALE GENOMIC DNA]</scope>
    <source>
        <strain evidence="4">RM3659</strain>
    </source>
</reference>
<name>A0A0A8HWA8_CAMLA</name>
<dbReference type="GO" id="GO:0006508">
    <property type="term" value="P:proteolysis"/>
    <property type="evidence" value="ECO:0007669"/>
    <property type="project" value="UniProtKB-UniRule"/>
</dbReference>
<dbReference type="HOGENOM" id="CLU_134358_1_0_7"/>
<evidence type="ECO:0000313" key="4">
    <source>
        <dbReference type="Proteomes" id="UP000031130"/>
    </source>
</evidence>